<keyword evidence="3" id="KW-1185">Reference proteome</keyword>
<dbReference type="EMBL" id="WEGH01000003">
    <property type="protein sequence ID" value="MQY07263.1"/>
    <property type="molecule type" value="Genomic_DNA"/>
</dbReference>
<evidence type="ECO:0000313" key="3">
    <source>
        <dbReference type="Proteomes" id="UP000487268"/>
    </source>
</evidence>
<dbReference type="Proteomes" id="UP000487268">
    <property type="component" value="Unassembled WGS sequence"/>
</dbReference>
<name>A0A7K0C1B6_9ACTN</name>
<dbReference type="AlphaFoldDB" id="A0A7K0C1B6"/>
<dbReference type="RefSeq" id="WP_153536962.1">
    <property type="nucleotide sequence ID" value="NZ_WEGH01000003.1"/>
</dbReference>
<accession>A0A7K0C1B6</accession>
<evidence type="ECO:0008006" key="4">
    <source>
        <dbReference type="Google" id="ProtNLM"/>
    </source>
</evidence>
<reference evidence="2 3" key="1">
    <citation type="submission" date="2019-10" db="EMBL/GenBank/DDBJ databases">
        <title>Actinomadura rubteroloni sp. nov. and Actinomadura macrotermitis sp. nov., isolated from the gut of fungus growing-termite Macrotermes natalensis.</title>
        <authorList>
            <person name="Benndorf R."/>
            <person name="Martin K."/>
            <person name="Kuefner M."/>
            <person name="De Beer W."/>
            <person name="Kaster A.-K."/>
            <person name="Vollmers J."/>
            <person name="Poulsen M."/>
            <person name="Beemelmanns C."/>
        </authorList>
    </citation>
    <scope>NUCLEOTIDE SEQUENCE [LARGE SCALE GENOMIC DNA]</scope>
    <source>
        <strain evidence="2 3">RB68</strain>
    </source>
</reference>
<dbReference type="OrthoDB" id="4955412at2"/>
<feature type="region of interest" description="Disordered" evidence="1">
    <location>
        <begin position="536"/>
        <end position="596"/>
    </location>
</feature>
<gene>
    <name evidence="2" type="ORF">ACRB68_53630</name>
</gene>
<evidence type="ECO:0000313" key="2">
    <source>
        <dbReference type="EMBL" id="MQY07263.1"/>
    </source>
</evidence>
<organism evidence="2 3">
    <name type="scientific">Actinomadura macrotermitis</name>
    <dbReference type="NCBI Taxonomy" id="2585200"/>
    <lineage>
        <taxon>Bacteria</taxon>
        <taxon>Bacillati</taxon>
        <taxon>Actinomycetota</taxon>
        <taxon>Actinomycetes</taxon>
        <taxon>Streptosporangiales</taxon>
        <taxon>Thermomonosporaceae</taxon>
        <taxon>Actinomadura</taxon>
    </lineage>
</organism>
<proteinExistence type="predicted"/>
<feature type="region of interest" description="Disordered" evidence="1">
    <location>
        <begin position="1"/>
        <end position="61"/>
    </location>
</feature>
<comment type="caution">
    <text evidence="2">The sequence shown here is derived from an EMBL/GenBank/DDBJ whole genome shotgun (WGS) entry which is preliminary data.</text>
</comment>
<evidence type="ECO:0000256" key="1">
    <source>
        <dbReference type="SAM" id="MobiDB-lite"/>
    </source>
</evidence>
<feature type="compositionally biased region" description="Basic and acidic residues" evidence="1">
    <location>
        <begin position="1"/>
        <end position="13"/>
    </location>
</feature>
<protein>
    <recommendedName>
        <fullName evidence="4">ATP-binding protein</fullName>
    </recommendedName>
</protein>
<sequence>MSTRDHNDDHPDDLSDDLPATGHDPAEQPPADRTDHGRDGNGGDGGQDHEPDTDDSGKGPSTAQLLMQYAEEGYRMIRSTDGRTYAVPKDGPNLALPLASRSGSGLRAKLAMSLLRRTGKVAPSSALADCINILDGEASEQPPEPVFLRMGRHTMPDAPEERRHSVVVDMGTETGQAFVITPDGWTLASSSPVIFRRSELIHPLAVPERGGTPDDLGGLRELINLAEEDYRLVVAWVVAAYLIDMPHPILFVQGEQGTAKSSLVRTLLALVDPQPAADREAPSDKREWAIFSRASWAFSFDNVTEIAPWLSNSLCKGVTGDAVLQRVLHSDEDIAVFSFQRVIAMTTIGLKHELAGDLADRMMLVEPDVIDTRLPEAEVTARRNAAVPRALAVVLDLVADVLRELPTVQVAELPRMADFARVLAALDTATGWTTLATYRRKVAAMGAELIEGDRLAQALYLFAEHHHAQHGGAAWEGTARELIPHLQDACRRKGMPAGELPTDYRVVGRKVREIAPTLRKVGIDVRAQRSKKSRTLLISKIDAGPQDNSSSSSSNSKEENAMSLMSPGGETAGRPGDINALLDVTPLSPMSPGPPP</sequence>
<feature type="compositionally biased region" description="Basic and acidic residues" evidence="1">
    <location>
        <begin position="24"/>
        <end position="50"/>
    </location>
</feature>